<evidence type="ECO:0000313" key="3">
    <source>
        <dbReference type="Proteomes" id="UP000004473"/>
    </source>
</evidence>
<dbReference type="Proteomes" id="UP000004473">
    <property type="component" value="Unassembled WGS sequence"/>
</dbReference>
<dbReference type="PATRIC" id="fig|1095748.3.peg.2493"/>
<keyword evidence="1" id="KW-0812">Transmembrane</keyword>
<keyword evidence="1" id="KW-1133">Transmembrane helix</keyword>
<reference evidence="2 3" key="1">
    <citation type="submission" date="2012-04" db="EMBL/GenBank/DDBJ databases">
        <authorList>
            <person name="Harkins D.M."/>
            <person name="Madupu R."/>
            <person name="Durkin A.S."/>
            <person name="Torralba M."/>
            <person name="Methe B."/>
            <person name="Sutton G.G."/>
            <person name="Nelson K.E."/>
        </authorList>
    </citation>
    <scope>NUCLEOTIDE SEQUENCE [LARGE SCALE GENOMIC DNA]</scope>
    <source>
        <strain evidence="2 3">VK64</strain>
    </source>
</reference>
<dbReference type="EMBL" id="AJMT01000194">
    <property type="protein sequence ID" value="EIG24552.1"/>
    <property type="molecule type" value="Genomic_DNA"/>
</dbReference>
<proteinExistence type="predicted"/>
<protein>
    <submittedName>
        <fullName evidence="2">Uncharacterized protein</fullName>
    </submittedName>
</protein>
<feature type="transmembrane region" description="Helical" evidence="1">
    <location>
        <begin position="21"/>
        <end position="42"/>
    </location>
</feature>
<dbReference type="AlphaFoldDB" id="I2NFE1"/>
<sequence length="43" mass="4551">MQTIARALSAKTHTVLLHHCVYRGTAAASALRMSAALLYIAAP</sequence>
<gene>
    <name evidence="2" type="ORF">HMPREF1051_2514</name>
</gene>
<comment type="caution">
    <text evidence="2">The sequence shown here is derived from an EMBL/GenBank/DDBJ whole genome shotgun (WGS) entry which is preliminary data.</text>
</comment>
<accession>I2NFE1</accession>
<keyword evidence="1" id="KW-0472">Membrane</keyword>
<name>I2NFE1_NEISI</name>
<evidence type="ECO:0000313" key="2">
    <source>
        <dbReference type="EMBL" id="EIG24552.1"/>
    </source>
</evidence>
<evidence type="ECO:0000256" key="1">
    <source>
        <dbReference type="SAM" id="Phobius"/>
    </source>
</evidence>
<organism evidence="2 3">
    <name type="scientific">Neisseria sicca VK64</name>
    <dbReference type="NCBI Taxonomy" id="1095748"/>
    <lineage>
        <taxon>Bacteria</taxon>
        <taxon>Pseudomonadati</taxon>
        <taxon>Pseudomonadota</taxon>
        <taxon>Betaproteobacteria</taxon>
        <taxon>Neisseriales</taxon>
        <taxon>Neisseriaceae</taxon>
        <taxon>Neisseria</taxon>
    </lineage>
</organism>